<dbReference type="Pfam" id="PF05823">
    <property type="entry name" value="Gp-FAR-1"/>
    <property type="match status" value="1"/>
</dbReference>
<organism evidence="7 8">
    <name type="scientific">Mesorhabditis spiculigera</name>
    <dbReference type="NCBI Taxonomy" id="96644"/>
    <lineage>
        <taxon>Eukaryota</taxon>
        <taxon>Metazoa</taxon>
        <taxon>Ecdysozoa</taxon>
        <taxon>Nematoda</taxon>
        <taxon>Chromadorea</taxon>
        <taxon>Rhabditida</taxon>
        <taxon>Rhabditina</taxon>
        <taxon>Rhabditomorpha</taxon>
        <taxon>Rhabditoidea</taxon>
        <taxon>Rhabditidae</taxon>
        <taxon>Mesorhabditinae</taxon>
        <taxon>Mesorhabditis</taxon>
    </lineage>
</organism>
<dbReference type="EMBL" id="CATQJA010002659">
    <property type="protein sequence ID" value="CAJ0580191.1"/>
    <property type="molecule type" value="Genomic_DNA"/>
</dbReference>
<dbReference type="GO" id="GO:0008289">
    <property type="term" value="F:lipid binding"/>
    <property type="evidence" value="ECO:0007669"/>
    <property type="project" value="UniProtKB-KW"/>
</dbReference>
<dbReference type="Gene3D" id="1.20.120.1100">
    <property type="match status" value="1"/>
</dbReference>
<keyword evidence="6" id="KW-0446">Lipid-binding</keyword>
<evidence type="ECO:0000256" key="5">
    <source>
        <dbReference type="ARBA" id="ARBA00023054"/>
    </source>
</evidence>
<evidence type="ECO:0000256" key="4">
    <source>
        <dbReference type="ARBA" id="ARBA00022729"/>
    </source>
</evidence>
<dbReference type="Proteomes" id="UP001177023">
    <property type="component" value="Unassembled WGS sequence"/>
</dbReference>
<keyword evidence="8" id="KW-1185">Reference proteome</keyword>
<dbReference type="InterPro" id="IPR008632">
    <property type="entry name" value="Gp-FAR-1"/>
</dbReference>
<dbReference type="GO" id="GO:0005576">
    <property type="term" value="C:extracellular region"/>
    <property type="evidence" value="ECO:0007669"/>
    <property type="project" value="UniProtKB-SubCell"/>
</dbReference>
<gene>
    <name evidence="7" type="ORF">MSPICULIGERA_LOCUS18390</name>
</gene>
<comment type="subcellular location">
    <subcellularLocation>
        <location evidence="1">Secreted</location>
    </subcellularLocation>
</comment>
<comment type="similarity">
    <text evidence="2">Belongs to the fatty-acid and retinol-binding protein (FARBP) family.</text>
</comment>
<keyword evidence="5" id="KW-0175">Coiled coil</keyword>
<evidence type="ECO:0000256" key="6">
    <source>
        <dbReference type="ARBA" id="ARBA00023121"/>
    </source>
</evidence>
<evidence type="ECO:0000256" key="2">
    <source>
        <dbReference type="ARBA" id="ARBA00006648"/>
    </source>
</evidence>
<feature type="non-terminal residue" evidence="7">
    <location>
        <position position="1"/>
    </location>
</feature>
<name>A0AA36D3T4_9BILA</name>
<keyword evidence="4" id="KW-0732">Signal</keyword>
<keyword evidence="3" id="KW-0964">Secreted</keyword>
<proteinExistence type="inferred from homology"/>
<evidence type="ECO:0000313" key="8">
    <source>
        <dbReference type="Proteomes" id="UP001177023"/>
    </source>
</evidence>
<protein>
    <submittedName>
        <fullName evidence="7">Uncharacterized protein</fullName>
    </submittedName>
</protein>
<evidence type="ECO:0000256" key="3">
    <source>
        <dbReference type="ARBA" id="ARBA00022525"/>
    </source>
</evidence>
<accession>A0AA36D3T4</accession>
<evidence type="ECO:0000313" key="7">
    <source>
        <dbReference type="EMBL" id="CAJ0580191.1"/>
    </source>
</evidence>
<reference evidence="7" key="1">
    <citation type="submission" date="2023-06" db="EMBL/GenBank/DDBJ databases">
        <authorList>
            <person name="Delattre M."/>
        </authorList>
    </citation>
    <scope>NUCLEOTIDE SEQUENCE</scope>
    <source>
        <strain evidence="7">AF72</strain>
    </source>
</reference>
<sequence length="196" mass="22931">MRLIFLLLIFTSISFAADGNFEAAKITFVDLIPKEIFADFSTDLQDFLKGLTDVDLAYLFGLTWSQQEFKGKNFEEVLQTLENGAKSDAEKATIFKIGKLMDAYKKRYDRMTPKAQEYVDEVYESSKSGLTLDDERRERWVRECRRKFRKLSHEDRESLKPNFPLVYKLFRDNRFTSKLETQIRKLMSGAAPFTTN</sequence>
<comment type="caution">
    <text evidence="7">The sequence shown here is derived from an EMBL/GenBank/DDBJ whole genome shotgun (WGS) entry which is preliminary data.</text>
</comment>
<dbReference type="AlphaFoldDB" id="A0AA36D3T4"/>
<evidence type="ECO:0000256" key="1">
    <source>
        <dbReference type="ARBA" id="ARBA00004613"/>
    </source>
</evidence>